<dbReference type="InterPro" id="IPR013762">
    <property type="entry name" value="Integrase-like_cat_sf"/>
</dbReference>
<evidence type="ECO:0000256" key="3">
    <source>
        <dbReference type="ARBA" id="ARBA00022618"/>
    </source>
</evidence>
<keyword evidence="6 9" id="KW-0238">DNA-binding</keyword>
<dbReference type="Proteomes" id="UP000194154">
    <property type="component" value="Chromosome"/>
</dbReference>
<dbReference type="PROSITE" id="PS51900">
    <property type="entry name" value="CB"/>
    <property type="match status" value="1"/>
</dbReference>
<keyword evidence="13" id="KW-1185">Reference proteome</keyword>
<dbReference type="Gene3D" id="1.10.443.10">
    <property type="entry name" value="Intergrase catalytic core"/>
    <property type="match status" value="1"/>
</dbReference>
<keyword evidence="2 9" id="KW-0963">Cytoplasm</keyword>
<reference evidence="12 13" key="1">
    <citation type="journal article" date="2017" name="Int. J. Syst. Evol. Microbiol.">
        <title>Macrococcus canis sp. nov., a skin bacterium associated with infections in dogs.</title>
        <authorList>
            <person name="Gobeli Brawand S."/>
            <person name="Cotting K."/>
            <person name="Gomez-Sanz E."/>
            <person name="Collaud A."/>
            <person name="Thomann A."/>
            <person name="Brodard I."/>
            <person name="Rodriguez-Campos S."/>
            <person name="Strauss C."/>
            <person name="Perreten V."/>
        </authorList>
    </citation>
    <scope>NUCLEOTIDE SEQUENCE [LARGE SCALE GENOMIC DNA]</scope>
    <source>
        <strain evidence="12 13">KM45013</strain>
    </source>
</reference>
<feature type="active site" evidence="9">
    <location>
        <position position="236"/>
    </location>
</feature>
<evidence type="ECO:0000256" key="6">
    <source>
        <dbReference type="ARBA" id="ARBA00023125"/>
    </source>
</evidence>
<evidence type="ECO:0000256" key="4">
    <source>
        <dbReference type="ARBA" id="ARBA00022829"/>
    </source>
</evidence>
<dbReference type="CDD" id="cd00798">
    <property type="entry name" value="INT_XerDC_C"/>
    <property type="match status" value="1"/>
</dbReference>
<dbReference type="InterPro" id="IPR002104">
    <property type="entry name" value="Integrase_catalytic"/>
</dbReference>
<dbReference type="InterPro" id="IPR044068">
    <property type="entry name" value="CB"/>
</dbReference>
<dbReference type="InterPro" id="IPR050090">
    <property type="entry name" value="Tyrosine_recombinase_XerCD"/>
</dbReference>
<dbReference type="GO" id="GO:0007059">
    <property type="term" value="P:chromosome segregation"/>
    <property type="evidence" value="ECO:0007669"/>
    <property type="project" value="UniProtKB-UniRule"/>
</dbReference>
<keyword evidence="5 9" id="KW-0229">DNA integration</keyword>
<feature type="active site" evidence="9">
    <location>
        <position position="168"/>
    </location>
</feature>
<comment type="subunit">
    <text evidence="9">Forms a cyclic heterotetrameric complex composed of two molecules of XerC and two molecules of XerD.</text>
</comment>
<dbReference type="AlphaFoldDB" id="A0A1W7AB06"/>
<dbReference type="InterPro" id="IPR010998">
    <property type="entry name" value="Integrase_recombinase_N"/>
</dbReference>
<evidence type="ECO:0000256" key="9">
    <source>
        <dbReference type="HAMAP-Rule" id="MF_01808"/>
    </source>
</evidence>
<evidence type="ECO:0000256" key="1">
    <source>
        <dbReference type="ARBA" id="ARBA00004496"/>
    </source>
</evidence>
<accession>A0A1W7AB06</accession>
<sequence length="290" mass="34164">MDTNDLQRFLTYLQNERNFSDHTVTAYKKDVMQFIAFLEQEQLDFNTFEYRDARNYLVSQYNKGLERTTVSRRISALRSFYAFLYDGDDRNPFVQLVHPKQKKYLPEFFYEKEMTLLFNSIDMSKPFAVRDKFILEMLYATGMRVSEFIELKIDAFDLRLMTVKVMGKGRKERIIPYGAYAHQSLLDYLEFRNSRTITHDFLLINQRNGPLTARGLTYILDMLIKRSSADGHIHPHKLRHTFATHLLNNGADLRTVQELLGHVNLSTTSKYTHITKAHLRNSYLNAHPRA</sequence>
<evidence type="ECO:0000313" key="13">
    <source>
        <dbReference type="Proteomes" id="UP000194154"/>
    </source>
</evidence>
<feature type="domain" description="Core-binding (CB)" evidence="11">
    <location>
        <begin position="1"/>
        <end position="85"/>
    </location>
</feature>
<dbReference type="GO" id="GO:0009037">
    <property type="term" value="F:tyrosine-based site-specific recombinase activity"/>
    <property type="evidence" value="ECO:0007669"/>
    <property type="project" value="UniProtKB-UniRule"/>
</dbReference>
<dbReference type="GeneID" id="35295209"/>
<dbReference type="InterPro" id="IPR011010">
    <property type="entry name" value="DNA_brk_join_enz"/>
</dbReference>
<dbReference type="InterPro" id="IPR023009">
    <property type="entry name" value="Tyrosine_recombinase_XerC/XerD"/>
</dbReference>
<dbReference type="KEGG" id="mcak:MCCS_10770"/>
<organism evidence="12 13">
    <name type="scientific">Macrococcoides canis</name>
    <dbReference type="NCBI Taxonomy" id="1855823"/>
    <lineage>
        <taxon>Bacteria</taxon>
        <taxon>Bacillati</taxon>
        <taxon>Bacillota</taxon>
        <taxon>Bacilli</taxon>
        <taxon>Bacillales</taxon>
        <taxon>Staphylococcaceae</taxon>
        <taxon>Macrococcoides</taxon>
    </lineage>
</organism>
<feature type="active site" evidence="9">
    <location>
        <position position="262"/>
    </location>
</feature>
<keyword evidence="7 9" id="KW-0233">DNA recombination</keyword>
<dbReference type="InterPro" id="IPR004107">
    <property type="entry name" value="Integrase_SAM-like_N"/>
</dbReference>
<dbReference type="OrthoDB" id="9801717at2"/>
<dbReference type="PROSITE" id="PS51898">
    <property type="entry name" value="TYR_RECOMBINASE"/>
    <property type="match status" value="1"/>
</dbReference>
<evidence type="ECO:0000313" key="12">
    <source>
        <dbReference type="EMBL" id="ARQ06724.1"/>
    </source>
</evidence>
<gene>
    <name evidence="12" type="primary">xerC_1</name>
    <name evidence="9" type="synonym">xerC</name>
    <name evidence="12" type="ORF">MCCS_10770</name>
</gene>
<feature type="active site" evidence="9">
    <location>
        <position position="239"/>
    </location>
</feature>
<dbReference type="GO" id="GO:0051301">
    <property type="term" value="P:cell division"/>
    <property type="evidence" value="ECO:0007669"/>
    <property type="project" value="UniProtKB-KW"/>
</dbReference>
<evidence type="ECO:0000259" key="10">
    <source>
        <dbReference type="PROSITE" id="PS51898"/>
    </source>
</evidence>
<dbReference type="SUPFAM" id="SSF56349">
    <property type="entry name" value="DNA breaking-rejoining enzymes"/>
    <property type="match status" value="1"/>
</dbReference>
<dbReference type="Gene3D" id="1.10.150.130">
    <property type="match status" value="1"/>
</dbReference>
<evidence type="ECO:0000256" key="2">
    <source>
        <dbReference type="ARBA" id="ARBA00022490"/>
    </source>
</evidence>
<keyword evidence="3 9" id="KW-0132">Cell division</keyword>
<comment type="similarity">
    <text evidence="9">Belongs to the 'phage' integrase family. XerC subfamily.</text>
</comment>
<proteinExistence type="inferred from homology"/>
<dbReference type="GO" id="GO:0006313">
    <property type="term" value="P:DNA transposition"/>
    <property type="evidence" value="ECO:0007669"/>
    <property type="project" value="UniProtKB-UniRule"/>
</dbReference>
<dbReference type="RefSeq" id="WP_086042377.1">
    <property type="nucleotide sequence ID" value="NZ_CBCRZA010000005.1"/>
</dbReference>
<evidence type="ECO:0000256" key="7">
    <source>
        <dbReference type="ARBA" id="ARBA00023172"/>
    </source>
</evidence>
<dbReference type="GO" id="GO:0005737">
    <property type="term" value="C:cytoplasm"/>
    <property type="evidence" value="ECO:0007669"/>
    <property type="project" value="UniProtKB-SubCell"/>
</dbReference>
<protein>
    <recommendedName>
        <fullName evidence="9">Tyrosine recombinase XerC</fullName>
    </recommendedName>
</protein>
<comment type="function">
    <text evidence="9">Site-specific tyrosine recombinase, which acts by catalyzing the cutting and rejoining of the recombining DNA molecules. The XerC-XerD complex is essential to convert dimers of the bacterial chromosome into monomers to permit their segregation at cell division. It also contributes to the segregational stability of plasmids.</text>
</comment>
<name>A0A1W7AB06_9STAP</name>
<evidence type="ECO:0000256" key="8">
    <source>
        <dbReference type="ARBA" id="ARBA00023306"/>
    </source>
</evidence>
<dbReference type="STRING" id="1855823.MCCS_10770"/>
<dbReference type="GO" id="GO:0003677">
    <property type="term" value="F:DNA binding"/>
    <property type="evidence" value="ECO:0007669"/>
    <property type="project" value="UniProtKB-UniRule"/>
</dbReference>
<dbReference type="PANTHER" id="PTHR30349:SF77">
    <property type="entry name" value="TYROSINE RECOMBINASE XERC"/>
    <property type="match status" value="1"/>
</dbReference>
<feature type="domain" description="Tyr recombinase" evidence="10">
    <location>
        <begin position="104"/>
        <end position="284"/>
    </location>
</feature>
<dbReference type="SUPFAM" id="SSF47823">
    <property type="entry name" value="lambda integrase-like, N-terminal domain"/>
    <property type="match status" value="1"/>
</dbReference>
<feature type="active site" evidence="9">
    <location>
        <position position="144"/>
    </location>
</feature>
<dbReference type="EMBL" id="CP021059">
    <property type="protein sequence ID" value="ARQ06724.1"/>
    <property type="molecule type" value="Genomic_DNA"/>
</dbReference>
<feature type="active site" description="O-(3'-phospho-DNA)-tyrosine intermediate" evidence="9">
    <location>
        <position position="271"/>
    </location>
</feature>
<dbReference type="Pfam" id="PF02899">
    <property type="entry name" value="Phage_int_SAM_1"/>
    <property type="match status" value="1"/>
</dbReference>
<evidence type="ECO:0000256" key="5">
    <source>
        <dbReference type="ARBA" id="ARBA00022908"/>
    </source>
</evidence>
<keyword evidence="4 9" id="KW-0159">Chromosome partition</keyword>
<evidence type="ECO:0000259" key="11">
    <source>
        <dbReference type="PROSITE" id="PS51900"/>
    </source>
</evidence>
<dbReference type="HAMAP" id="MF_01808">
    <property type="entry name" value="Recomb_XerC_XerD"/>
    <property type="match status" value="1"/>
</dbReference>
<comment type="subcellular location">
    <subcellularLocation>
        <location evidence="1 9">Cytoplasm</location>
    </subcellularLocation>
</comment>
<keyword evidence="8 9" id="KW-0131">Cell cycle</keyword>
<dbReference type="PANTHER" id="PTHR30349">
    <property type="entry name" value="PHAGE INTEGRASE-RELATED"/>
    <property type="match status" value="1"/>
</dbReference>
<dbReference type="Pfam" id="PF00589">
    <property type="entry name" value="Phage_integrase"/>
    <property type="match status" value="1"/>
</dbReference>